<comment type="subcellular location">
    <subcellularLocation>
        <location evidence="1">Virion</location>
    </subcellularLocation>
</comment>
<gene>
    <name evidence="5" type="ORF">ACFOOQ_09200</name>
</gene>
<evidence type="ECO:0000256" key="3">
    <source>
        <dbReference type="ARBA" id="ARBA00023219"/>
    </source>
</evidence>
<dbReference type="Pfam" id="PF12236">
    <property type="entry name" value="Head-tail_con"/>
    <property type="match status" value="1"/>
</dbReference>
<evidence type="ECO:0000313" key="5">
    <source>
        <dbReference type="EMBL" id="MFC3675716.1"/>
    </source>
</evidence>
<evidence type="ECO:0000256" key="1">
    <source>
        <dbReference type="ARBA" id="ARBA00004328"/>
    </source>
</evidence>
<evidence type="ECO:0000313" key="6">
    <source>
        <dbReference type="Proteomes" id="UP001595711"/>
    </source>
</evidence>
<sequence length="242" mass="26482">MTMTDPRIPAQPDAAALRRRLGRARGRQQVWSGLWQDCYDYALPVRRSAVTAAAPGQQAAGDKLYDATAADAVDQLAASLLAQLAPPWSRWFAFRPGRDIAPEHQGAAAAELDAAAELLQAQFDRSNLSVELFTSDDERLQAQAVLERLRQHPAELQVELNKIEATHRSVFVAGWRPAVGWICAAAVGWAYLGHPVFLWAAALWFPGVRPPEIQTDGLFELVLAMLGMAGLRSFDKATGKTK</sequence>
<accession>A0ABV7VE36</accession>
<dbReference type="InterPro" id="IPR020991">
    <property type="entry name" value="Connector_podovirus"/>
</dbReference>
<keyword evidence="2" id="KW-1188">Viral release from host cell</keyword>
<reference evidence="6" key="1">
    <citation type="journal article" date="2019" name="Int. J. Syst. Evol. Microbiol.">
        <title>The Global Catalogue of Microorganisms (GCM) 10K type strain sequencing project: providing services to taxonomists for standard genome sequencing and annotation.</title>
        <authorList>
            <consortium name="The Broad Institute Genomics Platform"/>
            <consortium name="The Broad Institute Genome Sequencing Center for Infectious Disease"/>
            <person name="Wu L."/>
            <person name="Ma J."/>
        </authorList>
    </citation>
    <scope>NUCLEOTIDE SEQUENCE [LARGE SCALE GENOMIC DNA]</scope>
    <source>
        <strain evidence="6">KCTC 42182</strain>
    </source>
</reference>
<feature type="transmembrane region" description="Helical" evidence="4">
    <location>
        <begin position="217"/>
        <end position="234"/>
    </location>
</feature>
<dbReference type="RefSeq" id="WP_379724806.1">
    <property type="nucleotide sequence ID" value="NZ_JBHRYJ010000001.1"/>
</dbReference>
<keyword evidence="3" id="KW-0231">Viral genome packaging</keyword>
<evidence type="ECO:0000256" key="4">
    <source>
        <dbReference type="SAM" id="Phobius"/>
    </source>
</evidence>
<feature type="transmembrane region" description="Helical" evidence="4">
    <location>
        <begin position="178"/>
        <end position="205"/>
    </location>
</feature>
<evidence type="ECO:0000256" key="2">
    <source>
        <dbReference type="ARBA" id="ARBA00022612"/>
    </source>
</evidence>
<dbReference type="Proteomes" id="UP001595711">
    <property type="component" value="Unassembled WGS sequence"/>
</dbReference>
<organism evidence="5 6">
    <name type="scientific">Ferrovibrio xuzhouensis</name>
    <dbReference type="NCBI Taxonomy" id="1576914"/>
    <lineage>
        <taxon>Bacteria</taxon>
        <taxon>Pseudomonadati</taxon>
        <taxon>Pseudomonadota</taxon>
        <taxon>Alphaproteobacteria</taxon>
        <taxon>Rhodospirillales</taxon>
        <taxon>Rhodospirillaceae</taxon>
        <taxon>Ferrovibrio</taxon>
    </lineage>
</organism>
<keyword evidence="4" id="KW-0812">Transmembrane</keyword>
<name>A0ABV7VE36_9PROT</name>
<keyword evidence="4" id="KW-1133">Transmembrane helix</keyword>
<protein>
    <submittedName>
        <fullName evidence="5">Portal protein</fullName>
    </submittedName>
</protein>
<keyword evidence="6" id="KW-1185">Reference proteome</keyword>
<keyword evidence="4" id="KW-0472">Membrane</keyword>
<proteinExistence type="predicted"/>
<dbReference type="EMBL" id="JBHRYJ010000001">
    <property type="protein sequence ID" value="MFC3675716.1"/>
    <property type="molecule type" value="Genomic_DNA"/>
</dbReference>
<comment type="caution">
    <text evidence="5">The sequence shown here is derived from an EMBL/GenBank/DDBJ whole genome shotgun (WGS) entry which is preliminary data.</text>
</comment>